<name>A0A6A5XVV8_9PLEO</name>
<dbReference type="RefSeq" id="XP_033385180.1">
    <property type="nucleotide sequence ID" value="XM_033521113.1"/>
</dbReference>
<dbReference type="GeneID" id="54278510"/>
<dbReference type="EMBL" id="ML978068">
    <property type="protein sequence ID" value="KAF2016841.1"/>
    <property type="molecule type" value="Genomic_DNA"/>
</dbReference>
<evidence type="ECO:0000313" key="1">
    <source>
        <dbReference type="EMBL" id="KAF2016841.1"/>
    </source>
</evidence>
<gene>
    <name evidence="1" type="ORF">BU24DRAFT_139468</name>
</gene>
<reference evidence="1" key="1">
    <citation type="journal article" date="2020" name="Stud. Mycol.">
        <title>101 Dothideomycetes genomes: a test case for predicting lifestyles and emergence of pathogens.</title>
        <authorList>
            <person name="Haridas S."/>
            <person name="Albert R."/>
            <person name="Binder M."/>
            <person name="Bloem J."/>
            <person name="Labutti K."/>
            <person name="Salamov A."/>
            <person name="Andreopoulos B."/>
            <person name="Baker S."/>
            <person name="Barry K."/>
            <person name="Bills G."/>
            <person name="Bluhm B."/>
            <person name="Cannon C."/>
            <person name="Castanera R."/>
            <person name="Culley D."/>
            <person name="Daum C."/>
            <person name="Ezra D."/>
            <person name="Gonzalez J."/>
            <person name="Henrissat B."/>
            <person name="Kuo A."/>
            <person name="Liang C."/>
            <person name="Lipzen A."/>
            <person name="Lutzoni F."/>
            <person name="Magnuson J."/>
            <person name="Mondo S."/>
            <person name="Nolan M."/>
            <person name="Ohm R."/>
            <person name="Pangilinan J."/>
            <person name="Park H.-J."/>
            <person name="Ramirez L."/>
            <person name="Alfaro M."/>
            <person name="Sun H."/>
            <person name="Tritt A."/>
            <person name="Yoshinaga Y."/>
            <person name="Zwiers L.-H."/>
            <person name="Turgeon B."/>
            <person name="Goodwin S."/>
            <person name="Spatafora J."/>
            <person name="Crous P."/>
            <person name="Grigoriev I."/>
        </authorList>
    </citation>
    <scope>NUCLEOTIDE SEQUENCE</scope>
    <source>
        <strain evidence="1">CBS 175.79</strain>
    </source>
</reference>
<dbReference type="Proteomes" id="UP000799778">
    <property type="component" value="Unassembled WGS sequence"/>
</dbReference>
<protein>
    <submittedName>
        <fullName evidence="1">Uncharacterized protein</fullName>
    </submittedName>
</protein>
<keyword evidence="2" id="KW-1185">Reference proteome</keyword>
<proteinExistence type="predicted"/>
<organism evidence="1 2">
    <name type="scientific">Aaosphaeria arxii CBS 175.79</name>
    <dbReference type="NCBI Taxonomy" id="1450172"/>
    <lineage>
        <taxon>Eukaryota</taxon>
        <taxon>Fungi</taxon>
        <taxon>Dikarya</taxon>
        <taxon>Ascomycota</taxon>
        <taxon>Pezizomycotina</taxon>
        <taxon>Dothideomycetes</taxon>
        <taxon>Pleosporomycetidae</taxon>
        <taxon>Pleosporales</taxon>
        <taxon>Pleosporales incertae sedis</taxon>
        <taxon>Aaosphaeria</taxon>
    </lineage>
</organism>
<evidence type="ECO:0000313" key="2">
    <source>
        <dbReference type="Proteomes" id="UP000799778"/>
    </source>
</evidence>
<sequence length="187" mass="21495">MVRHSDSSHTHARSTIIIIIQRILALSGDGRLVGCTRKKINWEDWRQLAIMSLPRCAARLLENEAPHSRTDDQKDGNERFTTMHGIADCVFLDSGRSSDTACKFLASFLVIGKYRSRFEFRLPSIARRISRYLDSDTIANHMESRDWRFGTAEKPRQIASSGFVELACTVRNRQERDSLNIFSFSLW</sequence>
<dbReference type="AlphaFoldDB" id="A0A6A5XVV8"/>
<accession>A0A6A5XVV8</accession>